<dbReference type="RefSeq" id="XP_008023308.1">
    <property type="nucleotide sequence ID" value="XM_008025117.1"/>
</dbReference>
<organism evidence="3 4">
    <name type="scientific">Exserohilum turcicum (strain 28A)</name>
    <name type="common">Northern leaf blight fungus</name>
    <name type="synonym">Setosphaeria turcica</name>
    <dbReference type="NCBI Taxonomy" id="671987"/>
    <lineage>
        <taxon>Eukaryota</taxon>
        <taxon>Fungi</taxon>
        <taxon>Dikarya</taxon>
        <taxon>Ascomycota</taxon>
        <taxon>Pezizomycotina</taxon>
        <taxon>Dothideomycetes</taxon>
        <taxon>Pleosporomycetidae</taxon>
        <taxon>Pleosporales</taxon>
        <taxon>Pleosporineae</taxon>
        <taxon>Pleosporaceae</taxon>
        <taxon>Exserohilum</taxon>
    </lineage>
</organism>
<reference evidence="3 4" key="2">
    <citation type="journal article" date="2013" name="PLoS Genet.">
        <title>Comparative genome structure, secondary metabolite, and effector coding capacity across Cochliobolus pathogens.</title>
        <authorList>
            <person name="Condon B.J."/>
            <person name="Leng Y."/>
            <person name="Wu D."/>
            <person name="Bushley K.E."/>
            <person name="Ohm R.A."/>
            <person name="Otillar R."/>
            <person name="Martin J."/>
            <person name="Schackwitz W."/>
            <person name="Grimwood J."/>
            <person name="MohdZainudin N."/>
            <person name="Xue C."/>
            <person name="Wang R."/>
            <person name="Manning V.A."/>
            <person name="Dhillon B."/>
            <person name="Tu Z.J."/>
            <person name="Steffenson B.J."/>
            <person name="Salamov A."/>
            <person name="Sun H."/>
            <person name="Lowry S."/>
            <person name="LaButti K."/>
            <person name="Han J."/>
            <person name="Copeland A."/>
            <person name="Lindquist E."/>
            <person name="Barry K."/>
            <person name="Schmutz J."/>
            <person name="Baker S.E."/>
            <person name="Ciuffetti L.M."/>
            <person name="Grigoriev I.V."/>
            <person name="Zhong S."/>
            <person name="Turgeon B.G."/>
        </authorList>
    </citation>
    <scope>NUCLEOTIDE SEQUENCE [LARGE SCALE GENOMIC DNA]</scope>
    <source>
        <strain evidence="4">28A</strain>
    </source>
</reference>
<feature type="compositionally biased region" description="Polar residues" evidence="1">
    <location>
        <begin position="59"/>
        <end position="79"/>
    </location>
</feature>
<evidence type="ECO:0000256" key="2">
    <source>
        <dbReference type="SAM" id="Phobius"/>
    </source>
</evidence>
<feature type="compositionally biased region" description="Low complexity" evidence="1">
    <location>
        <begin position="40"/>
        <end position="51"/>
    </location>
</feature>
<feature type="compositionally biased region" description="Basic and acidic residues" evidence="1">
    <location>
        <begin position="30"/>
        <end position="39"/>
    </location>
</feature>
<sequence length="118" mass="13210">MAYQQLPKLQQNVQVEPLDERYSPPPLAHHSMEDVRSFEYEQPSPQSSEPQSIRHKAHWSSSTHTTAVTSETSSQQSSRKPSRARTWVFEMMAIAVALGAVGSIIGVVFRYNGQALPD</sequence>
<evidence type="ECO:0000313" key="4">
    <source>
        <dbReference type="Proteomes" id="UP000016935"/>
    </source>
</evidence>
<dbReference type="EMBL" id="KB908526">
    <property type="protein sequence ID" value="EOA89074.1"/>
    <property type="molecule type" value="Genomic_DNA"/>
</dbReference>
<feature type="region of interest" description="Disordered" evidence="1">
    <location>
        <begin position="1"/>
        <end position="82"/>
    </location>
</feature>
<name>R0KIR0_EXST2</name>
<evidence type="ECO:0000256" key="1">
    <source>
        <dbReference type="SAM" id="MobiDB-lite"/>
    </source>
</evidence>
<protein>
    <submittedName>
        <fullName evidence="3">Uncharacterized protein</fullName>
    </submittedName>
</protein>
<gene>
    <name evidence="3" type="ORF">SETTUDRAFT_27128</name>
</gene>
<dbReference type="Proteomes" id="UP000016935">
    <property type="component" value="Unassembled WGS sequence"/>
</dbReference>
<dbReference type="GeneID" id="19403087"/>
<keyword evidence="2" id="KW-0812">Transmembrane</keyword>
<reference evidence="3 4" key="1">
    <citation type="journal article" date="2012" name="PLoS Pathog.">
        <title>Diverse lifestyles and strategies of plant pathogenesis encoded in the genomes of eighteen Dothideomycetes fungi.</title>
        <authorList>
            <person name="Ohm R.A."/>
            <person name="Feau N."/>
            <person name="Henrissat B."/>
            <person name="Schoch C.L."/>
            <person name="Horwitz B.A."/>
            <person name="Barry K.W."/>
            <person name="Condon B.J."/>
            <person name="Copeland A.C."/>
            <person name="Dhillon B."/>
            <person name="Glaser F."/>
            <person name="Hesse C.N."/>
            <person name="Kosti I."/>
            <person name="LaButti K."/>
            <person name="Lindquist E.A."/>
            <person name="Lucas S."/>
            <person name="Salamov A.A."/>
            <person name="Bradshaw R.E."/>
            <person name="Ciuffetti L."/>
            <person name="Hamelin R.C."/>
            <person name="Kema G.H.J."/>
            <person name="Lawrence C."/>
            <person name="Scott J.A."/>
            <person name="Spatafora J.W."/>
            <person name="Turgeon B.G."/>
            <person name="de Wit P.J.G.M."/>
            <person name="Zhong S."/>
            <person name="Goodwin S.B."/>
            <person name="Grigoriev I.V."/>
        </authorList>
    </citation>
    <scope>NUCLEOTIDE SEQUENCE [LARGE SCALE GENOMIC DNA]</scope>
    <source>
        <strain evidence="4">28A</strain>
    </source>
</reference>
<feature type="transmembrane region" description="Helical" evidence="2">
    <location>
        <begin position="87"/>
        <end position="109"/>
    </location>
</feature>
<dbReference type="HOGENOM" id="CLU_2074584_0_0_1"/>
<accession>R0KIR0</accession>
<dbReference type="OrthoDB" id="5376804at2759"/>
<evidence type="ECO:0000313" key="3">
    <source>
        <dbReference type="EMBL" id="EOA89074.1"/>
    </source>
</evidence>
<keyword evidence="4" id="KW-1185">Reference proteome</keyword>
<keyword evidence="2" id="KW-0472">Membrane</keyword>
<proteinExistence type="predicted"/>
<dbReference type="AlphaFoldDB" id="R0KIR0"/>
<keyword evidence="2" id="KW-1133">Transmembrane helix</keyword>
<dbReference type="STRING" id="671987.R0KIR0"/>